<keyword evidence="19" id="KW-1185">Reference proteome</keyword>
<evidence type="ECO:0000256" key="4">
    <source>
        <dbReference type="ARBA" id="ARBA00022763"/>
    </source>
</evidence>
<dbReference type="Pfam" id="PF00580">
    <property type="entry name" value="UvrD-helicase"/>
    <property type="match status" value="1"/>
</dbReference>
<dbReference type="Gene3D" id="3.40.50.300">
    <property type="entry name" value="P-loop containing nucleotide triphosphate hydrolases"/>
    <property type="match status" value="2"/>
</dbReference>
<dbReference type="InterPro" id="IPR000212">
    <property type="entry name" value="DNA_helicase_UvrD/REP"/>
</dbReference>
<dbReference type="Proteomes" id="UP000668403">
    <property type="component" value="Unassembled WGS sequence"/>
</dbReference>
<dbReference type="GO" id="GO:0005524">
    <property type="term" value="F:ATP binding"/>
    <property type="evidence" value="ECO:0007669"/>
    <property type="project" value="UniProtKB-UniRule"/>
</dbReference>
<dbReference type="PANTHER" id="PTHR11070:SF59">
    <property type="entry name" value="DNA 3'-5' HELICASE"/>
    <property type="match status" value="1"/>
</dbReference>
<keyword evidence="9" id="KW-0238">DNA-binding</keyword>
<dbReference type="SUPFAM" id="SSF52540">
    <property type="entry name" value="P-loop containing nucleoside triphosphate hydrolases"/>
    <property type="match status" value="1"/>
</dbReference>
<dbReference type="InterPro" id="IPR027417">
    <property type="entry name" value="P-loop_NTPase"/>
</dbReference>
<name>A0A939TJV2_9MICO</name>
<dbReference type="GO" id="GO:0003677">
    <property type="term" value="F:DNA binding"/>
    <property type="evidence" value="ECO:0007669"/>
    <property type="project" value="UniProtKB-KW"/>
</dbReference>
<dbReference type="Gene3D" id="1.10.10.160">
    <property type="match status" value="1"/>
</dbReference>
<evidence type="ECO:0000256" key="5">
    <source>
        <dbReference type="ARBA" id="ARBA00022801"/>
    </source>
</evidence>
<keyword evidence="7" id="KW-0269">Exonuclease</keyword>
<comment type="catalytic activity">
    <reaction evidence="12">
        <text>Couples ATP hydrolysis with the unwinding of duplex DNA by translocating in the 3'-5' direction.</text>
        <dbReference type="EC" id="5.6.2.4"/>
    </reaction>
</comment>
<dbReference type="GO" id="GO:0005829">
    <property type="term" value="C:cytosol"/>
    <property type="evidence" value="ECO:0007669"/>
    <property type="project" value="TreeGrafter"/>
</dbReference>
<gene>
    <name evidence="18" type="ORF">J4H85_06380</name>
</gene>
<evidence type="ECO:0000256" key="10">
    <source>
        <dbReference type="ARBA" id="ARBA00023204"/>
    </source>
</evidence>
<dbReference type="EC" id="5.6.2.4" evidence="13"/>
<evidence type="ECO:0000256" key="7">
    <source>
        <dbReference type="ARBA" id="ARBA00022839"/>
    </source>
</evidence>
<keyword evidence="4" id="KW-0227">DNA damage</keyword>
<evidence type="ECO:0000256" key="2">
    <source>
        <dbReference type="ARBA" id="ARBA00022722"/>
    </source>
</evidence>
<feature type="domain" description="UvrD-like helicase C-terminal" evidence="17">
    <location>
        <begin position="354"/>
        <end position="660"/>
    </location>
</feature>
<keyword evidence="10" id="KW-0234">DNA repair</keyword>
<dbReference type="Gene3D" id="3.90.320.10">
    <property type="match status" value="1"/>
</dbReference>
<evidence type="ECO:0000256" key="15">
    <source>
        <dbReference type="PROSITE-ProRule" id="PRU00560"/>
    </source>
</evidence>
<dbReference type="InterPro" id="IPR011604">
    <property type="entry name" value="PDDEXK-like_dom_sf"/>
</dbReference>
<dbReference type="InterPro" id="IPR014017">
    <property type="entry name" value="DNA_helicase_UvrD-like_C"/>
</dbReference>
<organism evidence="18 19">
    <name type="scientific">Leucobacter tardus</name>
    <dbReference type="NCBI Taxonomy" id="501483"/>
    <lineage>
        <taxon>Bacteria</taxon>
        <taxon>Bacillati</taxon>
        <taxon>Actinomycetota</taxon>
        <taxon>Actinomycetes</taxon>
        <taxon>Micrococcales</taxon>
        <taxon>Microbacteriaceae</taxon>
        <taxon>Leucobacter</taxon>
    </lineage>
</organism>
<comment type="catalytic activity">
    <reaction evidence="14">
        <text>ATP + H2O = ADP + phosphate + H(+)</text>
        <dbReference type="Rhea" id="RHEA:13065"/>
        <dbReference type="ChEBI" id="CHEBI:15377"/>
        <dbReference type="ChEBI" id="CHEBI:15378"/>
        <dbReference type="ChEBI" id="CHEBI:30616"/>
        <dbReference type="ChEBI" id="CHEBI:43474"/>
        <dbReference type="ChEBI" id="CHEBI:456216"/>
        <dbReference type="EC" id="5.6.2.4"/>
    </reaction>
</comment>
<keyword evidence="11" id="KW-0413">Isomerase</keyword>
<accession>A0A939TJV2</accession>
<dbReference type="InterPro" id="IPR014016">
    <property type="entry name" value="UvrD-like_ATP-bd"/>
</dbReference>
<keyword evidence="8 15" id="KW-0067">ATP-binding</keyword>
<dbReference type="GO" id="GO:0000725">
    <property type="term" value="P:recombinational repair"/>
    <property type="evidence" value="ECO:0007669"/>
    <property type="project" value="TreeGrafter"/>
</dbReference>
<evidence type="ECO:0000256" key="9">
    <source>
        <dbReference type="ARBA" id="ARBA00023125"/>
    </source>
</evidence>
<protein>
    <recommendedName>
        <fullName evidence="13">DNA 3'-5' helicase</fullName>
        <ecNumber evidence="13">5.6.2.4</ecNumber>
    </recommendedName>
</protein>
<dbReference type="InterPro" id="IPR038726">
    <property type="entry name" value="PDDEXK_AddAB-type"/>
</dbReference>
<evidence type="ECO:0000256" key="11">
    <source>
        <dbReference type="ARBA" id="ARBA00023235"/>
    </source>
</evidence>
<evidence type="ECO:0000256" key="1">
    <source>
        <dbReference type="ARBA" id="ARBA00009922"/>
    </source>
</evidence>
<dbReference type="EMBL" id="JAGFBF010000004">
    <property type="protein sequence ID" value="MBO2989621.1"/>
    <property type="molecule type" value="Genomic_DNA"/>
</dbReference>
<dbReference type="PROSITE" id="PS51217">
    <property type="entry name" value="UVRD_HELICASE_CTER"/>
    <property type="match status" value="1"/>
</dbReference>
<reference evidence="18" key="1">
    <citation type="submission" date="2021-03" db="EMBL/GenBank/DDBJ databases">
        <title>Leucobacter chromiisoli sp. nov., isolated from chromium-containing soil of chemical plant.</title>
        <authorList>
            <person name="Xu Z."/>
        </authorList>
    </citation>
    <scope>NUCLEOTIDE SEQUENCE</scope>
    <source>
        <strain evidence="18">K 70/01</strain>
    </source>
</reference>
<evidence type="ECO:0000256" key="14">
    <source>
        <dbReference type="ARBA" id="ARBA00048988"/>
    </source>
</evidence>
<sequence>MLRFDETQRLVLALDATRHASVLGAPGTGKTETLIESFVSRAGADGWEEGDLLILAPSRTSAARVRDRVHDRLGRASGGTLVRTPASLAFALLARRAAEEGREPPRLLTGTVQDELIGEVIESALAAVDTAQPQSWIERFPAELLRSAPFRAELRELGRVLDDAALAPETLMHQLESLVGERRQEAVTALPPHELVEVWAAALGLLAQVAERTAKNRPGELTSSGLLREASSMVRAAGAGDGIVGLPRLMLIDDAHELTEGDLSLVAACAGLGSRVWAFGDPDVATSAFRGERVDLLTRMDEELARAGAGSGARVPHSRTSPAQRVVLSTDHRSDPAIRAVVSRLTERVGAAGAGAQRVAVSARAHGPHSAGEDDAAQARSATQFVSVSAVSEQIGVVAHRLRRRRLGLDGGAATAWSDMAVVCRTREEAGSAARALAGLGVVTAVTTGGIVLREQRIVRELVRLLQHALGIAPMTSADVFELLGGDIGGLDPIVLRRFRAAVRLGEQRAARQEERETRGIDELVVAAIERPEAEPIVDSAAGRAVRRIARLAAAGTRVSSAGGTPRETLWAIWDASHLATPWQEAALDGRGSRADDAHRRLDAVLGLFFALQRHEEHDSEVPIAELLAELLASAVPEDSLAARSAREVVTVTTPQGLVGTDFSLVAILGPQDGVWPNLRSRGALIGVTALERWLRGGAAEPPARRDTLHDELRLFAHACSRARDELLVVAVADEDHHPSTFFSIAHPRFAGVLPSSRLTLRGAVAEMRRRLTRDPLDAEARASLAALAREGVPGARPDEWYGVLRPSTESPLVDLDGDPEAVVRVSPSHLDTVERCPLDWAVSRLGGGTTTFSSQLGTLLHRAFERVDSGDPEALLAVVAAEWGSLEFESGWEETRAFRLAEQMTRGLAEYLADFAASGRELVGREAEFSVRVGRAELRGTADRVERVRGADGREELLVIDLKTGKTAPGGSALDEHAQLQAYQFGVLSGGFDAHTGSAGAALVFVHPGALRARDGEYSLRAQQPLSPEAQGEFGERVAEAARVMAASAFTARVEHHCSDEHSPGGACRLHIIPAVSAG</sequence>
<dbReference type="Gene3D" id="1.10.486.10">
    <property type="entry name" value="PCRA, domain 4"/>
    <property type="match status" value="1"/>
</dbReference>
<dbReference type="Pfam" id="PF12705">
    <property type="entry name" value="PDDEXK_1"/>
    <property type="match status" value="1"/>
</dbReference>
<evidence type="ECO:0000313" key="19">
    <source>
        <dbReference type="Proteomes" id="UP000668403"/>
    </source>
</evidence>
<feature type="domain" description="UvrD-like helicase ATP-binding" evidence="16">
    <location>
        <begin position="3"/>
        <end position="335"/>
    </location>
</feature>
<evidence type="ECO:0000256" key="3">
    <source>
        <dbReference type="ARBA" id="ARBA00022741"/>
    </source>
</evidence>
<comment type="caution">
    <text evidence="18">The sequence shown here is derived from an EMBL/GenBank/DDBJ whole genome shotgun (WGS) entry which is preliminary data.</text>
</comment>
<evidence type="ECO:0000256" key="6">
    <source>
        <dbReference type="ARBA" id="ARBA00022806"/>
    </source>
</evidence>
<feature type="binding site" evidence="15">
    <location>
        <begin position="24"/>
        <end position="31"/>
    </location>
    <ligand>
        <name>ATP</name>
        <dbReference type="ChEBI" id="CHEBI:30616"/>
    </ligand>
</feature>
<dbReference type="PROSITE" id="PS51198">
    <property type="entry name" value="UVRD_HELICASE_ATP_BIND"/>
    <property type="match status" value="1"/>
</dbReference>
<keyword evidence="6 15" id="KW-0347">Helicase</keyword>
<dbReference type="GO" id="GO:0033202">
    <property type="term" value="C:DNA helicase complex"/>
    <property type="evidence" value="ECO:0007669"/>
    <property type="project" value="TreeGrafter"/>
</dbReference>
<keyword evidence="2" id="KW-0540">Nuclease</keyword>
<evidence type="ECO:0000256" key="8">
    <source>
        <dbReference type="ARBA" id="ARBA00022840"/>
    </source>
</evidence>
<proteinExistence type="inferred from homology"/>
<dbReference type="SUPFAM" id="SSF52980">
    <property type="entry name" value="Restriction endonuclease-like"/>
    <property type="match status" value="1"/>
</dbReference>
<keyword evidence="5 15" id="KW-0378">Hydrolase</keyword>
<evidence type="ECO:0000256" key="12">
    <source>
        <dbReference type="ARBA" id="ARBA00034617"/>
    </source>
</evidence>
<keyword evidence="3 15" id="KW-0547">Nucleotide-binding</keyword>
<evidence type="ECO:0000259" key="17">
    <source>
        <dbReference type="PROSITE" id="PS51217"/>
    </source>
</evidence>
<comment type="similarity">
    <text evidence="1">Belongs to the helicase family. UvrD subfamily.</text>
</comment>
<dbReference type="AlphaFoldDB" id="A0A939TJV2"/>
<dbReference type="GO" id="GO:0043138">
    <property type="term" value="F:3'-5' DNA helicase activity"/>
    <property type="evidence" value="ECO:0007669"/>
    <property type="project" value="UniProtKB-EC"/>
</dbReference>
<dbReference type="RefSeq" id="WP_208237981.1">
    <property type="nucleotide sequence ID" value="NZ_BAAAQU010000001.1"/>
</dbReference>
<evidence type="ECO:0000259" key="16">
    <source>
        <dbReference type="PROSITE" id="PS51198"/>
    </source>
</evidence>
<dbReference type="InterPro" id="IPR011335">
    <property type="entry name" value="Restrct_endonuc-II-like"/>
</dbReference>
<dbReference type="InterPro" id="IPR013986">
    <property type="entry name" value="DExx_box_DNA_helicase_dom_sf"/>
</dbReference>
<evidence type="ECO:0000313" key="18">
    <source>
        <dbReference type="EMBL" id="MBO2989621.1"/>
    </source>
</evidence>
<dbReference type="GO" id="GO:0004527">
    <property type="term" value="F:exonuclease activity"/>
    <property type="evidence" value="ECO:0007669"/>
    <property type="project" value="UniProtKB-KW"/>
</dbReference>
<evidence type="ECO:0000256" key="13">
    <source>
        <dbReference type="ARBA" id="ARBA00034808"/>
    </source>
</evidence>
<dbReference type="PANTHER" id="PTHR11070">
    <property type="entry name" value="UVRD / RECB / PCRA DNA HELICASE FAMILY MEMBER"/>
    <property type="match status" value="1"/>
</dbReference>